<feature type="transmembrane region" description="Helical" evidence="1">
    <location>
        <begin position="87"/>
        <end position="106"/>
    </location>
</feature>
<feature type="transmembrane region" description="Helical" evidence="1">
    <location>
        <begin position="61"/>
        <end position="81"/>
    </location>
</feature>
<evidence type="ECO:0000256" key="1">
    <source>
        <dbReference type="SAM" id="Phobius"/>
    </source>
</evidence>
<sequence length="129" mass="13881">MSQNDDQQGYWPPLSPAATGLGCRCPRCGEGKLFSGFLKVAPRCENCGLDYSFADSADGPAVFIMLISGFAVVGFALWLELTFEPALFLHLVTTLPLAILLCVAPLRPLKGLMIALQYANKAEEGRISS</sequence>
<proteinExistence type="predicted"/>
<evidence type="ECO:0000313" key="3">
    <source>
        <dbReference type="Proteomes" id="UP000294881"/>
    </source>
</evidence>
<dbReference type="InterPro" id="IPR009325">
    <property type="entry name" value="DUF983"/>
</dbReference>
<dbReference type="Proteomes" id="UP000294881">
    <property type="component" value="Unassembled WGS sequence"/>
</dbReference>
<dbReference type="AlphaFoldDB" id="A0A4R2GYI9"/>
<accession>A0A4R2GYI9</accession>
<comment type="caution">
    <text evidence="2">The sequence shown here is derived from an EMBL/GenBank/DDBJ whole genome shotgun (WGS) entry which is preliminary data.</text>
</comment>
<evidence type="ECO:0000313" key="2">
    <source>
        <dbReference type="EMBL" id="TCO16147.1"/>
    </source>
</evidence>
<reference evidence="2 3" key="1">
    <citation type="submission" date="2019-03" db="EMBL/GenBank/DDBJ databases">
        <title>Genomic Encyclopedia of Type Strains, Phase IV (KMG-IV): sequencing the most valuable type-strain genomes for metagenomic binning, comparative biology and taxonomic classification.</title>
        <authorList>
            <person name="Goeker M."/>
        </authorList>
    </citation>
    <scope>NUCLEOTIDE SEQUENCE [LARGE SCALE GENOMIC DNA]</scope>
    <source>
        <strain evidence="2 3">DSM 22958</strain>
    </source>
</reference>
<dbReference type="Pfam" id="PF06170">
    <property type="entry name" value="DUF983"/>
    <property type="match status" value="1"/>
</dbReference>
<keyword evidence="1" id="KW-1133">Transmembrane helix</keyword>
<dbReference type="EMBL" id="SLWL01000001">
    <property type="protein sequence ID" value="TCO16147.1"/>
    <property type="molecule type" value="Genomic_DNA"/>
</dbReference>
<gene>
    <name evidence="2" type="ORF">EV666_101398</name>
</gene>
<keyword evidence="3" id="KW-1185">Reference proteome</keyword>
<keyword evidence="1" id="KW-0472">Membrane</keyword>
<dbReference type="RefSeq" id="WP_132002165.1">
    <property type="nucleotide sequence ID" value="NZ_JBHUNN010000002.1"/>
</dbReference>
<name>A0A4R2GYI9_9HYPH</name>
<organism evidence="2 3">
    <name type="scientific">Camelimonas lactis</name>
    <dbReference type="NCBI Taxonomy" id="659006"/>
    <lineage>
        <taxon>Bacteria</taxon>
        <taxon>Pseudomonadati</taxon>
        <taxon>Pseudomonadota</taxon>
        <taxon>Alphaproteobacteria</taxon>
        <taxon>Hyphomicrobiales</taxon>
        <taxon>Chelatococcaceae</taxon>
        <taxon>Camelimonas</taxon>
    </lineage>
</organism>
<keyword evidence="1" id="KW-0812">Transmembrane</keyword>
<dbReference type="OrthoDB" id="9799456at2"/>
<protein>
    <submittedName>
        <fullName evidence="2">Uncharacterized protein (DUF983 family)</fullName>
    </submittedName>
</protein>